<dbReference type="RefSeq" id="WP_099623349.1">
    <property type="nucleotide sequence ID" value="NZ_CP024201.1"/>
</dbReference>
<evidence type="ECO:0000256" key="3">
    <source>
        <dbReference type="ARBA" id="ARBA00022679"/>
    </source>
</evidence>
<evidence type="ECO:0000313" key="11">
    <source>
        <dbReference type="Proteomes" id="UP000228945"/>
    </source>
</evidence>
<feature type="chain" id="PRO_5013601878" evidence="8">
    <location>
        <begin position="29"/>
        <end position="483"/>
    </location>
</feature>
<dbReference type="InterPro" id="IPR036365">
    <property type="entry name" value="PGBD-like_sf"/>
</dbReference>
<dbReference type="SUPFAM" id="SSF141523">
    <property type="entry name" value="L,D-transpeptidase catalytic domain-like"/>
    <property type="match status" value="1"/>
</dbReference>
<evidence type="ECO:0000256" key="8">
    <source>
        <dbReference type="SAM" id="SignalP"/>
    </source>
</evidence>
<dbReference type="OrthoDB" id="9778545at2"/>
<dbReference type="Gene3D" id="2.40.440.10">
    <property type="entry name" value="L,D-transpeptidase catalytic domain-like"/>
    <property type="match status" value="1"/>
</dbReference>
<comment type="pathway">
    <text evidence="1 7">Cell wall biogenesis; peptidoglycan biosynthesis.</text>
</comment>
<dbReference type="InterPro" id="IPR045380">
    <property type="entry name" value="LD_TPept_scaffold_dom"/>
</dbReference>
<dbReference type="GO" id="GO:0009252">
    <property type="term" value="P:peptidoglycan biosynthetic process"/>
    <property type="evidence" value="ECO:0007669"/>
    <property type="project" value="UniProtKB-UniPathway"/>
</dbReference>
<name>A0A2D2B1G2_9CAUL</name>
<dbReference type="AlphaFoldDB" id="A0A2D2B1G2"/>
<feature type="signal peptide" evidence="8">
    <location>
        <begin position="1"/>
        <end position="28"/>
    </location>
</feature>
<evidence type="ECO:0000256" key="1">
    <source>
        <dbReference type="ARBA" id="ARBA00004752"/>
    </source>
</evidence>
<proteinExistence type="inferred from homology"/>
<reference evidence="10 11" key="1">
    <citation type="submission" date="2017-10" db="EMBL/GenBank/DDBJ databases">
        <title>Genome sequence of Caulobacter mirabilis FWC38.</title>
        <authorList>
            <person name="Fiebig A."/>
            <person name="Crosson S."/>
        </authorList>
    </citation>
    <scope>NUCLEOTIDE SEQUENCE [LARGE SCALE GENOMIC DNA]</scope>
    <source>
        <strain evidence="10 11">FWC 38</strain>
    </source>
</reference>
<dbReference type="PROSITE" id="PS52029">
    <property type="entry name" value="LD_TPASE"/>
    <property type="match status" value="1"/>
</dbReference>
<keyword evidence="8" id="KW-0732">Signal</keyword>
<dbReference type="CDD" id="cd16913">
    <property type="entry name" value="YkuD_like"/>
    <property type="match status" value="1"/>
</dbReference>
<evidence type="ECO:0000256" key="5">
    <source>
        <dbReference type="ARBA" id="ARBA00022984"/>
    </source>
</evidence>
<dbReference type="GO" id="GO:0004180">
    <property type="term" value="F:carboxypeptidase activity"/>
    <property type="evidence" value="ECO:0007669"/>
    <property type="project" value="UniProtKB-ARBA"/>
</dbReference>
<comment type="similarity">
    <text evidence="2">Belongs to the YkuD family.</text>
</comment>
<evidence type="ECO:0000256" key="2">
    <source>
        <dbReference type="ARBA" id="ARBA00005992"/>
    </source>
</evidence>
<evidence type="ECO:0000256" key="6">
    <source>
        <dbReference type="ARBA" id="ARBA00023316"/>
    </source>
</evidence>
<dbReference type="Gene3D" id="1.10.101.10">
    <property type="entry name" value="PGBD-like superfamily/PGBD"/>
    <property type="match status" value="1"/>
</dbReference>
<keyword evidence="11" id="KW-1185">Reference proteome</keyword>
<keyword evidence="5 7" id="KW-0573">Peptidoglycan synthesis</keyword>
<organism evidence="10 11">
    <name type="scientific">Caulobacter mirabilis</name>
    <dbReference type="NCBI Taxonomy" id="69666"/>
    <lineage>
        <taxon>Bacteria</taxon>
        <taxon>Pseudomonadati</taxon>
        <taxon>Pseudomonadota</taxon>
        <taxon>Alphaproteobacteria</taxon>
        <taxon>Caulobacterales</taxon>
        <taxon>Caulobacteraceae</taxon>
        <taxon>Caulobacter</taxon>
    </lineage>
</organism>
<dbReference type="UniPathway" id="UPA00219"/>
<dbReference type="Pfam" id="PF01471">
    <property type="entry name" value="PG_binding_1"/>
    <property type="match status" value="1"/>
</dbReference>
<dbReference type="InterPro" id="IPR036366">
    <property type="entry name" value="PGBDSf"/>
</dbReference>
<dbReference type="Pfam" id="PF03734">
    <property type="entry name" value="YkuD"/>
    <property type="match status" value="1"/>
</dbReference>
<dbReference type="KEGG" id="cmb:CSW64_17755"/>
<keyword evidence="3" id="KW-0808">Transferase</keyword>
<dbReference type="EMBL" id="CP024201">
    <property type="protein sequence ID" value="ATQ44101.1"/>
    <property type="molecule type" value="Genomic_DNA"/>
</dbReference>
<dbReference type="PANTHER" id="PTHR41533">
    <property type="entry name" value="L,D-TRANSPEPTIDASE HI_1667-RELATED"/>
    <property type="match status" value="1"/>
</dbReference>
<accession>A0A2D2B1G2</accession>
<keyword evidence="4 7" id="KW-0133">Cell shape</keyword>
<dbReference type="GO" id="GO:0071555">
    <property type="term" value="P:cell wall organization"/>
    <property type="evidence" value="ECO:0007669"/>
    <property type="project" value="UniProtKB-UniRule"/>
</dbReference>
<dbReference type="GO" id="GO:0008360">
    <property type="term" value="P:regulation of cell shape"/>
    <property type="evidence" value="ECO:0007669"/>
    <property type="project" value="UniProtKB-UniRule"/>
</dbReference>
<dbReference type="PANTHER" id="PTHR41533:SF2">
    <property type="entry name" value="BLR7131 PROTEIN"/>
    <property type="match status" value="1"/>
</dbReference>
<evidence type="ECO:0000259" key="9">
    <source>
        <dbReference type="PROSITE" id="PS52029"/>
    </source>
</evidence>
<dbReference type="Pfam" id="PF20142">
    <property type="entry name" value="Scaffold"/>
    <property type="match status" value="1"/>
</dbReference>
<feature type="domain" description="L,D-TPase catalytic" evidence="9">
    <location>
        <begin position="271"/>
        <end position="420"/>
    </location>
</feature>
<feature type="active site" description="Proton donor/acceptor" evidence="7">
    <location>
        <position position="379"/>
    </location>
</feature>
<keyword evidence="6 7" id="KW-0961">Cell wall biogenesis/degradation</keyword>
<dbReference type="InterPro" id="IPR052905">
    <property type="entry name" value="LD-transpeptidase_YkuD-like"/>
</dbReference>
<dbReference type="InterPro" id="IPR005490">
    <property type="entry name" value="LD_TPept_cat_dom"/>
</dbReference>
<gene>
    <name evidence="10" type="ORF">CSW64_17755</name>
</gene>
<evidence type="ECO:0000256" key="4">
    <source>
        <dbReference type="ARBA" id="ARBA00022960"/>
    </source>
</evidence>
<dbReference type="InterPro" id="IPR002477">
    <property type="entry name" value="Peptidoglycan-bd-like"/>
</dbReference>
<sequence>MSHLTGKAAAGLMAAGLFATAAVTPVQAQTPPPTYRVVPAPAAQPPAQITLRPDQAELLRRTLDEAALHGFEPGEFTPRGDSDAALVEATLRYAKAVKTGRLDTANFREDWGLRPTPFDARGAMARAVADDRLEDWLKSLPPPYPGYETLQMGLANYRAMAERGGWKTLPEGDKLEVGAAGPAVDALRARLAAEDPTTPAQLPRNPAGQSVFDVQLADALKRAQKRMGLQPDGALGPATRAALNVSVQRRIDQIVANMERWRWLPSAMPANRVQVNVAAGVLTLFQNDVPTLSMRAVTGKPGGGETPLLSSEINSIVLNPPWNVPAGIAARELFPKGQAYLNANNFRVIDGRLQQRPGPGSALGLVKFDFPNNYAVYLHDTPSKGGFTRYTRLASHGCVRLEKPFALARAIMAGDPEWTPERIDEVVAGGKTTRATVANPVSVYLLYWTAYVTPDGQVNFRQDPYGWDALLIQRIAEQRGPTA</sequence>
<evidence type="ECO:0000256" key="7">
    <source>
        <dbReference type="PROSITE-ProRule" id="PRU01373"/>
    </source>
</evidence>
<protein>
    <submittedName>
        <fullName evidence="10">Murein L,D-transpeptidase</fullName>
    </submittedName>
</protein>
<dbReference type="InterPro" id="IPR038063">
    <property type="entry name" value="Transpep_catalytic_dom"/>
</dbReference>
<dbReference type="Proteomes" id="UP000228945">
    <property type="component" value="Chromosome"/>
</dbReference>
<feature type="active site" description="Nucleophile" evidence="7">
    <location>
        <position position="398"/>
    </location>
</feature>
<evidence type="ECO:0000313" key="10">
    <source>
        <dbReference type="EMBL" id="ATQ44101.1"/>
    </source>
</evidence>
<dbReference type="GO" id="GO:0016740">
    <property type="term" value="F:transferase activity"/>
    <property type="evidence" value="ECO:0007669"/>
    <property type="project" value="UniProtKB-KW"/>
</dbReference>
<dbReference type="SUPFAM" id="SSF47090">
    <property type="entry name" value="PGBD-like"/>
    <property type="match status" value="1"/>
</dbReference>